<evidence type="ECO:0000313" key="5">
    <source>
        <dbReference type="Proteomes" id="UP000193244"/>
    </source>
</evidence>
<protein>
    <submittedName>
        <fullName evidence="4">DMSO/TMAO reductase YedYZ, molybdopterin-dependent catalytic subunit</fullName>
    </submittedName>
</protein>
<evidence type="ECO:0000313" key="4">
    <source>
        <dbReference type="EMBL" id="SMG28370.1"/>
    </source>
</evidence>
<feature type="domain" description="Oxidoreductase molybdopterin-binding" evidence="3">
    <location>
        <begin position="234"/>
        <end position="388"/>
    </location>
</feature>
<evidence type="ECO:0000259" key="3">
    <source>
        <dbReference type="Pfam" id="PF00174"/>
    </source>
</evidence>
<accession>A0A1X7JJR9</accession>
<dbReference type="EMBL" id="FXAY01000002">
    <property type="protein sequence ID" value="SMG28370.1"/>
    <property type="molecule type" value="Genomic_DNA"/>
</dbReference>
<dbReference type="GO" id="GO:0006790">
    <property type="term" value="P:sulfur compound metabolic process"/>
    <property type="evidence" value="ECO:0007669"/>
    <property type="project" value="TreeGrafter"/>
</dbReference>
<feature type="transmembrane region" description="Helical" evidence="2">
    <location>
        <begin position="65"/>
        <end position="85"/>
    </location>
</feature>
<gene>
    <name evidence="4" type="ORF">SAMN06296010_1461</name>
</gene>
<dbReference type="InterPro" id="IPR014756">
    <property type="entry name" value="Ig_E-set"/>
</dbReference>
<dbReference type="InterPro" id="IPR000572">
    <property type="entry name" value="OxRdtase_Mopterin-bd_dom"/>
</dbReference>
<dbReference type="STRING" id="150121.SAMN06296010_1461"/>
<feature type="transmembrane region" description="Helical" evidence="2">
    <location>
        <begin position="159"/>
        <end position="180"/>
    </location>
</feature>
<dbReference type="PANTHER" id="PTHR19372">
    <property type="entry name" value="SULFITE REDUCTASE"/>
    <property type="match status" value="1"/>
</dbReference>
<dbReference type="InterPro" id="IPR036374">
    <property type="entry name" value="OxRdtase_Mopterin-bd_sf"/>
</dbReference>
<feature type="transmembrane region" description="Helical" evidence="2">
    <location>
        <begin position="92"/>
        <end position="110"/>
    </location>
</feature>
<feature type="transmembrane region" description="Helical" evidence="2">
    <location>
        <begin position="116"/>
        <end position="133"/>
    </location>
</feature>
<sequence length="510" mass="53013">MRKQLSAALIGVISALAVLATAEAVAVFVSSSSSPFFAVGQLAIDLAPAWLKESMIALFGTGDKIALFVILGVVVVVFAALAGVLERRRPPLGVVILVVFAAIAVIAVQTRPEASALWAFPTVLGMIAGVLVLRSGIRRLGAWIDAPDASRTGMQRRQFLTYAGVTGATALIVAIGARAMNASTAAVTAIRQAIALPAPATPAPAIDPATSLDVEGISALITPNEQFYRIDVALQVPQINPDDWQLKITGLVDTEVTIGYAELLALPLVEHVTTIACVSNEVGGGLIGNATWLGYPIRELLARAGVQSSADMVLSSGPDGFSAGTPIEALADPNRQALLAVGMNGEPLPTEHGFPARMIVPGLFGYVSATKWVTEMKVTRFADAEGYWTPRGWDALGPVVTQSRIDVPLSGQTVASGTVAIAGVAWAPHTGIAGVEVRVDDGAWQKATLAPGISDDTWVQWVLQWPASAGAHTIAVRATDKSGYTQTDRQAPPAPSGATGWDTITVTVGS</sequence>
<dbReference type="Gene3D" id="3.90.420.10">
    <property type="entry name" value="Oxidoreductase, molybdopterin-binding domain"/>
    <property type="match status" value="1"/>
</dbReference>
<dbReference type="PANTHER" id="PTHR19372:SF7">
    <property type="entry name" value="SULFITE OXIDASE, MITOCHONDRIAL"/>
    <property type="match status" value="1"/>
</dbReference>
<dbReference type="Proteomes" id="UP000193244">
    <property type="component" value="Unassembled WGS sequence"/>
</dbReference>
<dbReference type="GO" id="GO:0020037">
    <property type="term" value="F:heme binding"/>
    <property type="evidence" value="ECO:0007669"/>
    <property type="project" value="TreeGrafter"/>
</dbReference>
<dbReference type="GO" id="GO:0008482">
    <property type="term" value="F:sulfite oxidase activity"/>
    <property type="evidence" value="ECO:0007669"/>
    <property type="project" value="TreeGrafter"/>
</dbReference>
<dbReference type="SUPFAM" id="SSF56524">
    <property type="entry name" value="Oxidoreductase molybdopterin-binding domain"/>
    <property type="match status" value="1"/>
</dbReference>
<dbReference type="AlphaFoldDB" id="A0A1X7JJR9"/>
<dbReference type="RefSeq" id="WP_085484476.1">
    <property type="nucleotide sequence ID" value="NZ_FXAY01000002.1"/>
</dbReference>
<keyword evidence="2" id="KW-1133">Transmembrane helix</keyword>
<dbReference type="Pfam" id="PF00174">
    <property type="entry name" value="Oxidored_molyb"/>
    <property type="match status" value="1"/>
</dbReference>
<dbReference type="GO" id="GO:0043546">
    <property type="term" value="F:molybdopterin cofactor binding"/>
    <property type="evidence" value="ECO:0007669"/>
    <property type="project" value="TreeGrafter"/>
</dbReference>
<keyword evidence="5" id="KW-1185">Reference proteome</keyword>
<proteinExistence type="predicted"/>
<dbReference type="OrthoDB" id="9795587at2"/>
<dbReference type="Gene3D" id="2.60.40.650">
    <property type="match status" value="1"/>
</dbReference>
<organism evidence="4 5">
    <name type="scientific">Agreia pratensis</name>
    <dbReference type="NCBI Taxonomy" id="150121"/>
    <lineage>
        <taxon>Bacteria</taxon>
        <taxon>Bacillati</taxon>
        <taxon>Actinomycetota</taxon>
        <taxon>Actinomycetes</taxon>
        <taxon>Micrococcales</taxon>
        <taxon>Microbacteriaceae</taxon>
        <taxon>Agreia</taxon>
    </lineage>
</organism>
<feature type="region of interest" description="Disordered" evidence="1">
    <location>
        <begin position="483"/>
        <end position="502"/>
    </location>
</feature>
<evidence type="ECO:0000256" key="1">
    <source>
        <dbReference type="SAM" id="MobiDB-lite"/>
    </source>
</evidence>
<dbReference type="SUPFAM" id="SSF81296">
    <property type="entry name" value="E set domains"/>
    <property type="match status" value="1"/>
</dbReference>
<keyword evidence="2" id="KW-0472">Membrane</keyword>
<keyword evidence="2" id="KW-0812">Transmembrane</keyword>
<evidence type="ECO:0000256" key="2">
    <source>
        <dbReference type="SAM" id="Phobius"/>
    </source>
</evidence>
<reference evidence="5" key="1">
    <citation type="submission" date="2017-04" db="EMBL/GenBank/DDBJ databases">
        <authorList>
            <person name="Varghese N."/>
            <person name="Submissions S."/>
        </authorList>
    </citation>
    <scope>NUCLEOTIDE SEQUENCE [LARGE SCALE GENOMIC DNA]</scope>
    <source>
        <strain evidence="5">VKM Ac-2510</strain>
    </source>
</reference>
<name>A0A1X7JJR9_9MICO</name>